<organism evidence="2 3">
    <name type="scientific">Hallella mizrahii</name>
    <dbReference type="NCBI Taxonomy" id="2606637"/>
    <lineage>
        <taxon>Bacteria</taxon>
        <taxon>Pseudomonadati</taxon>
        <taxon>Bacteroidota</taxon>
        <taxon>Bacteroidia</taxon>
        <taxon>Bacteroidales</taxon>
        <taxon>Prevotellaceae</taxon>
        <taxon>Hallella</taxon>
    </lineage>
</organism>
<dbReference type="InterPro" id="IPR006119">
    <property type="entry name" value="Resolv_N"/>
</dbReference>
<feature type="domain" description="Resolvase/invertase-type recombinase catalytic" evidence="1">
    <location>
        <begin position="3"/>
        <end position="138"/>
    </location>
</feature>
<dbReference type="EMBL" id="VUNG01000032">
    <property type="protein sequence ID" value="MST85249.1"/>
    <property type="molecule type" value="Genomic_DNA"/>
</dbReference>
<dbReference type="Pfam" id="PF00239">
    <property type="entry name" value="Resolvase"/>
    <property type="match status" value="1"/>
</dbReference>
<dbReference type="SUPFAM" id="SSF53041">
    <property type="entry name" value="Resolvase-like"/>
    <property type="match status" value="1"/>
</dbReference>
<accession>A0A7K0KHA2</accession>
<dbReference type="RefSeq" id="WP_154534835.1">
    <property type="nucleotide sequence ID" value="NZ_VUNG01000032.1"/>
</dbReference>
<evidence type="ECO:0000259" key="1">
    <source>
        <dbReference type="SMART" id="SM00857"/>
    </source>
</evidence>
<dbReference type="GO" id="GO:0003677">
    <property type="term" value="F:DNA binding"/>
    <property type="evidence" value="ECO:0007669"/>
    <property type="project" value="InterPro"/>
</dbReference>
<keyword evidence="3" id="KW-1185">Reference proteome</keyword>
<dbReference type="AlphaFoldDB" id="A0A7K0KHA2"/>
<dbReference type="SMART" id="SM00857">
    <property type="entry name" value="Resolvase"/>
    <property type="match status" value="1"/>
</dbReference>
<gene>
    <name evidence="2" type="ORF">FYJ73_11335</name>
</gene>
<dbReference type="Gene3D" id="3.40.50.1390">
    <property type="entry name" value="Resolvase, N-terminal catalytic domain"/>
    <property type="match status" value="1"/>
</dbReference>
<evidence type="ECO:0000313" key="3">
    <source>
        <dbReference type="Proteomes" id="UP000438914"/>
    </source>
</evidence>
<comment type="caution">
    <text evidence="2">The sequence shown here is derived from an EMBL/GenBank/DDBJ whole genome shotgun (WGS) entry which is preliminary data.</text>
</comment>
<name>A0A7K0KHA2_9BACT</name>
<dbReference type="InterPro" id="IPR036162">
    <property type="entry name" value="Resolvase-like_N_sf"/>
</dbReference>
<dbReference type="GO" id="GO:0000150">
    <property type="term" value="F:DNA strand exchange activity"/>
    <property type="evidence" value="ECO:0007669"/>
    <property type="project" value="InterPro"/>
</dbReference>
<protein>
    <submittedName>
        <fullName evidence="2">Recombinase family protein</fullName>
    </submittedName>
</protein>
<sequence length="206" mass="23404">MAKIGYLYRAEEDNTFDEVKEWMDEYGCVRVMIEEPSDEKLRPRWKQLLELLERGDELVVGKFSNAVRSTIDLSNLIEYCRVKVVRLISIGDRIDSEGTLFPQTSAAHVLNVLGALPEETAALRQQKAHIIRLQNAAKARVLNVSSKSHREQTVVNMYHQGHAIDDIWKASGYSSRASVFRVLNRHGVTLNRGKFSGPLGPRKKKD</sequence>
<dbReference type="Proteomes" id="UP000438914">
    <property type="component" value="Unassembled WGS sequence"/>
</dbReference>
<proteinExistence type="predicted"/>
<evidence type="ECO:0000313" key="2">
    <source>
        <dbReference type="EMBL" id="MST85249.1"/>
    </source>
</evidence>
<reference evidence="2 3" key="1">
    <citation type="submission" date="2019-08" db="EMBL/GenBank/DDBJ databases">
        <title>In-depth cultivation of the pig gut microbiome towards novel bacterial diversity and tailored functional studies.</title>
        <authorList>
            <person name="Wylensek D."/>
            <person name="Hitch T.C.A."/>
            <person name="Clavel T."/>
        </authorList>
    </citation>
    <scope>NUCLEOTIDE SEQUENCE [LARGE SCALE GENOMIC DNA]</scope>
    <source>
        <strain evidence="2 3">LKV-178-WT-2A</strain>
    </source>
</reference>